<evidence type="ECO:0000313" key="3">
    <source>
        <dbReference type="Proteomes" id="UP000030669"/>
    </source>
</evidence>
<keyword evidence="1" id="KW-1133">Transmembrane helix</keyword>
<keyword evidence="1" id="KW-0472">Membrane</keyword>
<keyword evidence="1" id="KW-0812">Transmembrane</keyword>
<dbReference type="RefSeq" id="XP_007861970.1">
    <property type="nucleotide sequence ID" value="XM_007863779.1"/>
</dbReference>
<evidence type="ECO:0000256" key="1">
    <source>
        <dbReference type="SAM" id="Phobius"/>
    </source>
</evidence>
<feature type="transmembrane region" description="Helical" evidence="1">
    <location>
        <begin position="226"/>
        <end position="247"/>
    </location>
</feature>
<reference evidence="2 3" key="1">
    <citation type="journal article" date="2012" name="Science">
        <title>The Paleozoic origin of enzymatic lignin decomposition reconstructed from 31 fungal genomes.</title>
        <authorList>
            <person name="Floudas D."/>
            <person name="Binder M."/>
            <person name="Riley R."/>
            <person name="Barry K."/>
            <person name="Blanchette R.A."/>
            <person name="Henrissat B."/>
            <person name="Martinez A.T."/>
            <person name="Otillar R."/>
            <person name="Spatafora J.W."/>
            <person name="Yadav J.S."/>
            <person name="Aerts A."/>
            <person name="Benoit I."/>
            <person name="Boyd A."/>
            <person name="Carlson A."/>
            <person name="Copeland A."/>
            <person name="Coutinho P.M."/>
            <person name="de Vries R.P."/>
            <person name="Ferreira P."/>
            <person name="Findley K."/>
            <person name="Foster B."/>
            <person name="Gaskell J."/>
            <person name="Glotzer D."/>
            <person name="Gorecki P."/>
            <person name="Heitman J."/>
            <person name="Hesse C."/>
            <person name="Hori C."/>
            <person name="Igarashi K."/>
            <person name="Jurgens J.A."/>
            <person name="Kallen N."/>
            <person name="Kersten P."/>
            <person name="Kohler A."/>
            <person name="Kuees U."/>
            <person name="Kumar T.K.A."/>
            <person name="Kuo A."/>
            <person name="LaButti K."/>
            <person name="Larrondo L.F."/>
            <person name="Lindquist E."/>
            <person name="Ling A."/>
            <person name="Lombard V."/>
            <person name="Lucas S."/>
            <person name="Lundell T."/>
            <person name="Martin R."/>
            <person name="McLaughlin D.J."/>
            <person name="Morgenstern I."/>
            <person name="Morin E."/>
            <person name="Murat C."/>
            <person name="Nagy L.G."/>
            <person name="Nolan M."/>
            <person name="Ohm R.A."/>
            <person name="Patyshakuliyeva A."/>
            <person name="Rokas A."/>
            <person name="Ruiz-Duenas F.J."/>
            <person name="Sabat G."/>
            <person name="Salamov A."/>
            <person name="Samejima M."/>
            <person name="Schmutz J."/>
            <person name="Slot J.C."/>
            <person name="St John F."/>
            <person name="Stenlid J."/>
            <person name="Sun H."/>
            <person name="Sun S."/>
            <person name="Syed K."/>
            <person name="Tsang A."/>
            <person name="Wiebenga A."/>
            <person name="Young D."/>
            <person name="Pisabarro A."/>
            <person name="Eastwood D.C."/>
            <person name="Martin F."/>
            <person name="Cullen D."/>
            <person name="Grigoriev I.V."/>
            <person name="Hibbett D.S."/>
        </authorList>
    </citation>
    <scope>NUCLEOTIDE SEQUENCE [LARGE SCALE GENOMIC DNA]</scope>
    <source>
        <strain evidence="2 3">ATCC 11539</strain>
    </source>
</reference>
<dbReference type="Proteomes" id="UP000030669">
    <property type="component" value="Unassembled WGS sequence"/>
</dbReference>
<feature type="transmembrane region" description="Helical" evidence="1">
    <location>
        <begin position="94"/>
        <end position="117"/>
    </location>
</feature>
<feature type="transmembrane region" description="Helical" evidence="1">
    <location>
        <begin position="48"/>
        <end position="74"/>
    </location>
</feature>
<dbReference type="EMBL" id="KB469297">
    <property type="protein sequence ID" value="EPQ58819.1"/>
    <property type="molecule type" value="Genomic_DNA"/>
</dbReference>
<keyword evidence="3" id="KW-1185">Reference proteome</keyword>
<dbReference type="OMA" id="WVIVILP"/>
<dbReference type="KEGG" id="gtr:GLOTRDRAFT_125146"/>
<dbReference type="OrthoDB" id="2756618at2759"/>
<feature type="transmembrane region" description="Helical" evidence="1">
    <location>
        <begin position="129"/>
        <end position="150"/>
    </location>
</feature>
<feature type="transmembrane region" description="Helical" evidence="1">
    <location>
        <begin position="259"/>
        <end position="278"/>
    </location>
</feature>
<dbReference type="AlphaFoldDB" id="S7RZE8"/>
<feature type="transmembrane region" description="Helical" evidence="1">
    <location>
        <begin position="184"/>
        <end position="205"/>
    </location>
</feature>
<gene>
    <name evidence="2" type="ORF">GLOTRDRAFT_125146</name>
</gene>
<protein>
    <submittedName>
        <fullName evidence="2">Uncharacterized protein</fullName>
    </submittedName>
</protein>
<sequence length="361" mass="39270">MADISVQKATLITTAYEGSLYVLYLPVFIASSVFTCRKARYSTLHARLQIVISVLFAGTTANLILDIYTANIYYLSPVFNHDTPQLLHVENVYNLLYCIRDGIFGLNLFIADALLVWRYYVFWNDALAVILFPLFLLTVEVSLGIAVIIFQVRIYGIQRDVAWLAPRPPALYVALDKVAVLNKAYYASTFAVNILLSVAIAWKIWSMLRSVVTGGHRIPKYSRISHTIALSLESGIIYSIIILLAIMPNNALLRDIAGVTLMICVALVPSVVILLVTVGKSSEFTTHGTDEVIPQTAIRFGTVPGNTHQEGSVATISVVLGDLGAPDNSGSKVDIETGKAQGEFALAVSAASGSSVAVIRE</sequence>
<evidence type="ECO:0000313" key="2">
    <source>
        <dbReference type="EMBL" id="EPQ58819.1"/>
    </source>
</evidence>
<name>S7RZE8_GLOTA</name>
<feature type="transmembrane region" description="Helical" evidence="1">
    <location>
        <begin position="20"/>
        <end position="36"/>
    </location>
</feature>
<organism evidence="2 3">
    <name type="scientific">Gloeophyllum trabeum (strain ATCC 11539 / FP-39264 / Madison 617)</name>
    <name type="common">Brown rot fungus</name>
    <dbReference type="NCBI Taxonomy" id="670483"/>
    <lineage>
        <taxon>Eukaryota</taxon>
        <taxon>Fungi</taxon>
        <taxon>Dikarya</taxon>
        <taxon>Basidiomycota</taxon>
        <taxon>Agaricomycotina</taxon>
        <taxon>Agaricomycetes</taxon>
        <taxon>Gloeophyllales</taxon>
        <taxon>Gloeophyllaceae</taxon>
        <taxon>Gloeophyllum</taxon>
    </lineage>
</organism>
<dbReference type="GeneID" id="19301220"/>
<dbReference type="HOGENOM" id="CLU_750172_0_0_1"/>
<proteinExistence type="predicted"/>
<accession>S7RZE8</accession>